<reference evidence="3 4" key="1">
    <citation type="submission" date="2021-06" db="EMBL/GenBank/DDBJ databases">
        <title>Gemonas diversity in paddy soil.</title>
        <authorList>
            <person name="Liu G."/>
        </authorList>
    </citation>
    <scope>NUCLEOTIDE SEQUENCE [LARGE SCALE GENOMIC DNA]</scope>
    <source>
        <strain evidence="3 4">RG29</strain>
    </source>
</reference>
<feature type="chain" id="PRO_5046563184" evidence="1">
    <location>
        <begin position="24"/>
        <end position="253"/>
    </location>
</feature>
<accession>A0ABX8JLV2</accession>
<organism evidence="3 4">
    <name type="scientific">Geomonas diazotrophica</name>
    <dbReference type="NCBI Taxonomy" id="2843197"/>
    <lineage>
        <taxon>Bacteria</taxon>
        <taxon>Pseudomonadati</taxon>
        <taxon>Thermodesulfobacteriota</taxon>
        <taxon>Desulfuromonadia</taxon>
        <taxon>Geobacterales</taxon>
        <taxon>Geobacteraceae</taxon>
        <taxon>Geomonas</taxon>
    </lineage>
</organism>
<keyword evidence="1" id="KW-0732">Signal</keyword>
<evidence type="ECO:0000313" key="4">
    <source>
        <dbReference type="Proteomes" id="UP000683493"/>
    </source>
</evidence>
<gene>
    <name evidence="3" type="ORF">KP005_13695</name>
</gene>
<keyword evidence="4" id="KW-1185">Reference proteome</keyword>
<dbReference type="Pfam" id="PF09699">
    <property type="entry name" value="Paired_CXXCH_1"/>
    <property type="match status" value="1"/>
</dbReference>
<sequence>MKKQATALTALAALALGATIAYAGSTPGSGIVGSKHDMYDLAVKKGADYGTPDSQKRVCAYCHTPHHKVDSTVADYNPLWSHTIEDSTGFQAYASYTFDGVVADPLVGPSRLCMSCHDGAIAIDQHYGIPGTMNTSNTHLTGDSWGQVAVGSGQSLAGDHPIGFDISAAAWQDAGAGVGGMPIFGGAINTTLQTTNPKLTGQPFTSIGFDTKDGKLMFTCASCHEVHNKDNQEAYFLYEKQEGSAICLMCHNK</sequence>
<feature type="domain" description="Doubled CXXCH motif" evidence="2">
    <location>
        <begin position="220"/>
        <end position="253"/>
    </location>
</feature>
<name>A0ABX8JLV2_9BACT</name>
<evidence type="ECO:0000256" key="1">
    <source>
        <dbReference type="SAM" id="SignalP"/>
    </source>
</evidence>
<evidence type="ECO:0000313" key="3">
    <source>
        <dbReference type="EMBL" id="QWV96420.1"/>
    </source>
</evidence>
<feature type="signal peptide" evidence="1">
    <location>
        <begin position="1"/>
        <end position="23"/>
    </location>
</feature>
<evidence type="ECO:0000259" key="2">
    <source>
        <dbReference type="Pfam" id="PF09699"/>
    </source>
</evidence>
<dbReference type="EMBL" id="CP076724">
    <property type="protein sequence ID" value="QWV96420.1"/>
    <property type="molecule type" value="Genomic_DNA"/>
</dbReference>
<protein>
    <submittedName>
        <fullName evidence="3">Cytochrome C</fullName>
    </submittedName>
</protein>
<dbReference type="InterPro" id="IPR010177">
    <property type="entry name" value="Paired_CXXCH_1"/>
</dbReference>
<dbReference type="Proteomes" id="UP000683493">
    <property type="component" value="Chromosome"/>
</dbReference>
<proteinExistence type="predicted"/>